<sequence length="1503" mass="165459">MRQDTMRLRLLIRRHALPEVRIVFSCKTENDPTIAGLLEQVNEIIPLESSEWGLEDYAVELRKDNGTAFDCLHFQPVTDVLRNDEEVYIRPLATEDRRKRRLSGREQISADGRHLIDGIAFGRPRLRAPRDRPTVEIPPLKRRRIAYESEDDDPDDDQDPQLLITQYGEPNGRQSHGSVRFSAEFDDADQDPDADEDYVEDNEDEEEEDVDLEDEVVEDEDEDLDMDDLDDDDLASELRDLQNDMQDADIQQKVDEGVQEGTASPSTSDLNLERLDMITALRAAFPHSTFETLEEKLRGNQYNLRQTYAELRITCPSVMHVKAMMQHYRSLRNQAATGNHDDQKEDFAVESDAESVESVIKHYDHHGFPTGSVLAGTASKHMALEMQKAGQAVKIPVHTKFDEDESEDGSDEGHDDDLGDSSSASSDDNDDDGESDSGPEVASSKMHPPLPESDDDDADEKSDSDESSNNSDESDAVSENHSDQESEADADVSDSDSDGGMAIDSDDAGEKHDHQDSDDDSDGDESDDGNDANASDAADDSDDQNDDGSSDSSSDDQADSSSDDDATQHSDNAGSEDSSDDDSASSDSADSSSDGPSSDDSSSDEDSPDRSVLSSPTLRNSPFKKQVPDPSKNAESQKQRLVPTNEPPPIPPGHGKLQTRKRNARRRLLKQAQQIGATATAAASTTPQPAVVTDAVTADIEASIAAKKAQMLKRLEGFTELLVQGLSSETNKKQEEPASAPCPVVQEALDAWRDKINYTAVECCQEGVDLSEPPFPFVQRWDPQQQYNSGRAKRKQRNQADYQDDHSAKRRRHNDYDDSVTYAETTLDYDESMVNGDTTLNYDDEPQQDAEQASHSQDQEDSEEDLPPLPADLASLPSIHPSEAKPDMVITWKQFLLSRATNWTPQVVSLTGMVVSFEGDSNIRLRLAKRDQNLDRNEKVYDEDGNRVYDKFELPASDDDEQEDEEDEGYRTLEFSEMLDTRVLQHLIVVVPGTPTVQPAPESQVATRLCDGGAYHGPKETISAHTSATMGREEMDQRTDIASQMEIDTATTEESVIPETNIGNVVEQPPAQISSIEDISMTEERRHEISQLINEAGFRKEVDLSITKDARSDRSSNSPSRQLENTLQQATAAPLGAMPFVSSQPQSQVSSVSASQATSNGVDSQPIHLEPFDGFSDAITLPSDNRVEYHKLDLPPSDIRSVHSGRQVDPGDYSVDLRDSSFNASEDDAASPPGSDNESDDSLPSLGEILTQNSRRSSNASQRADITSAFKARKPAANRHSAETTTRTHRTLPREDFSDDEDFSDGQEAKDQGSDAEDKEDDDNQASVSGGSNVEDPADNSDAESLVGVAEHKRLDKVKTEPLSSQSPNARRVNPPRKARGSGGSSQFYIPEGSQVVSLLSSSPEPVIEENYAEDDIDETYEDTQDSGFPDSGNWVSKKGSRGVPTSSFGPTREKVSVPKRFASSQQPVQQKPTAYDSSKSKALENLLKAKKKMSARPLGRRF</sequence>
<feature type="compositionally biased region" description="Acidic residues" evidence="1">
    <location>
        <begin position="184"/>
        <end position="230"/>
    </location>
</feature>
<feature type="compositionally biased region" description="Acidic residues" evidence="1">
    <location>
        <begin position="485"/>
        <end position="497"/>
    </location>
</feature>
<reference evidence="3" key="2">
    <citation type="submission" date="2023-05" db="EMBL/GenBank/DDBJ databases">
        <authorList>
            <consortium name="Lawrence Berkeley National Laboratory"/>
            <person name="Steindorff A."/>
            <person name="Hensen N."/>
            <person name="Bonometti L."/>
            <person name="Westerberg I."/>
            <person name="Brannstrom I.O."/>
            <person name="Guillou S."/>
            <person name="Cros-Aarteil S."/>
            <person name="Calhoun S."/>
            <person name="Haridas S."/>
            <person name="Kuo A."/>
            <person name="Mondo S."/>
            <person name="Pangilinan J."/>
            <person name="Riley R."/>
            <person name="Labutti K."/>
            <person name="Andreopoulos B."/>
            <person name="Lipzen A."/>
            <person name="Chen C."/>
            <person name="Yanf M."/>
            <person name="Daum C."/>
            <person name="Ng V."/>
            <person name="Clum A."/>
            <person name="Ohm R."/>
            <person name="Martin F."/>
            <person name="Silar P."/>
            <person name="Natvig D."/>
            <person name="Lalanne C."/>
            <person name="Gautier V."/>
            <person name="Ament-Velasquez S.L."/>
            <person name="Kruys A."/>
            <person name="Hutchinson M.I."/>
            <person name="Powell A.J."/>
            <person name="Barry K."/>
            <person name="Miller A.N."/>
            <person name="Grigoriev I.V."/>
            <person name="Debuchy R."/>
            <person name="Gladieux P."/>
            <person name="Thoren M.H."/>
            <person name="Johannesson H."/>
        </authorList>
    </citation>
    <scope>NUCLEOTIDE SEQUENCE</scope>
    <source>
        <strain evidence="3">PSN309</strain>
    </source>
</reference>
<feature type="compositionally biased region" description="Acidic residues" evidence="1">
    <location>
        <begin position="1407"/>
        <end position="1425"/>
    </location>
</feature>
<evidence type="ECO:0000259" key="2">
    <source>
        <dbReference type="Pfam" id="PF24054"/>
    </source>
</evidence>
<gene>
    <name evidence="3" type="ORF">QBC35DRAFT_299716</name>
</gene>
<feature type="region of interest" description="Disordered" evidence="1">
    <location>
        <begin position="1195"/>
        <end position="1481"/>
    </location>
</feature>
<proteinExistence type="predicted"/>
<keyword evidence="4" id="KW-1185">Reference proteome</keyword>
<feature type="compositionally biased region" description="Acidic residues" evidence="1">
    <location>
        <begin position="1314"/>
        <end position="1324"/>
    </location>
</feature>
<feature type="region of interest" description="Disordered" evidence="1">
    <location>
        <begin position="401"/>
        <end position="663"/>
    </location>
</feature>
<feature type="compositionally biased region" description="Basic and acidic residues" evidence="1">
    <location>
        <begin position="1350"/>
        <end position="1360"/>
    </location>
</feature>
<protein>
    <recommendedName>
        <fullName evidence="2">DUF7357 domain-containing protein</fullName>
    </recommendedName>
</protein>
<feature type="compositionally biased region" description="Low complexity" evidence="1">
    <location>
        <begin position="1252"/>
        <end position="1264"/>
    </location>
</feature>
<feature type="region of interest" description="Disordered" evidence="1">
    <location>
        <begin position="786"/>
        <end position="873"/>
    </location>
</feature>
<dbReference type="EMBL" id="MU864445">
    <property type="protein sequence ID" value="KAK4185595.1"/>
    <property type="molecule type" value="Genomic_DNA"/>
</dbReference>
<organism evidence="3 4">
    <name type="scientific">Podospora australis</name>
    <dbReference type="NCBI Taxonomy" id="1536484"/>
    <lineage>
        <taxon>Eukaryota</taxon>
        <taxon>Fungi</taxon>
        <taxon>Dikarya</taxon>
        <taxon>Ascomycota</taxon>
        <taxon>Pezizomycotina</taxon>
        <taxon>Sordariomycetes</taxon>
        <taxon>Sordariomycetidae</taxon>
        <taxon>Sordariales</taxon>
        <taxon>Podosporaceae</taxon>
        <taxon>Podospora</taxon>
    </lineage>
</organism>
<feature type="region of interest" description="Disordered" evidence="1">
    <location>
        <begin position="1140"/>
        <end position="1169"/>
    </location>
</feature>
<feature type="compositionally biased region" description="Acidic residues" evidence="1">
    <location>
        <begin position="537"/>
        <end position="565"/>
    </location>
</feature>
<feature type="compositionally biased region" description="Low complexity" evidence="1">
    <location>
        <begin position="1141"/>
        <end position="1159"/>
    </location>
</feature>
<feature type="compositionally biased region" description="Acidic residues" evidence="1">
    <location>
        <begin position="427"/>
        <end position="437"/>
    </location>
</feature>
<feature type="domain" description="DUF7357" evidence="2">
    <location>
        <begin position="6"/>
        <end position="139"/>
    </location>
</feature>
<name>A0AAN6WP89_9PEZI</name>
<feature type="compositionally biased region" description="Low complexity" evidence="1">
    <location>
        <begin position="1394"/>
        <end position="1403"/>
    </location>
</feature>
<feature type="compositionally biased region" description="Low complexity" evidence="1">
    <location>
        <begin position="585"/>
        <end position="600"/>
    </location>
</feature>
<dbReference type="Pfam" id="PF24054">
    <property type="entry name" value="DUF7357"/>
    <property type="match status" value="1"/>
</dbReference>
<comment type="caution">
    <text evidence="3">The sequence shown here is derived from an EMBL/GenBank/DDBJ whole genome shotgun (WGS) entry which is preliminary data.</text>
</comment>
<feature type="region of interest" description="Disordered" evidence="1">
    <location>
        <begin position="125"/>
        <end position="230"/>
    </location>
</feature>
<feature type="compositionally biased region" description="Polar residues" evidence="1">
    <location>
        <begin position="1463"/>
        <end position="1477"/>
    </location>
</feature>
<evidence type="ECO:0000313" key="4">
    <source>
        <dbReference type="Proteomes" id="UP001302126"/>
    </source>
</evidence>
<evidence type="ECO:0000256" key="1">
    <source>
        <dbReference type="SAM" id="MobiDB-lite"/>
    </source>
</evidence>
<evidence type="ECO:0000313" key="3">
    <source>
        <dbReference type="EMBL" id="KAK4185595.1"/>
    </source>
</evidence>
<feature type="compositionally biased region" description="Polar residues" evidence="1">
    <location>
        <begin position="1115"/>
        <end position="1127"/>
    </location>
</feature>
<reference evidence="3" key="1">
    <citation type="journal article" date="2023" name="Mol. Phylogenet. Evol.">
        <title>Genome-scale phylogeny and comparative genomics of the fungal order Sordariales.</title>
        <authorList>
            <person name="Hensen N."/>
            <person name="Bonometti L."/>
            <person name="Westerberg I."/>
            <person name="Brannstrom I.O."/>
            <person name="Guillou S."/>
            <person name="Cros-Aarteil S."/>
            <person name="Calhoun S."/>
            <person name="Haridas S."/>
            <person name="Kuo A."/>
            <person name="Mondo S."/>
            <person name="Pangilinan J."/>
            <person name="Riley R."/>
            <person name="LaButti K."/>
            <person name="Andreopoulos B."/>
            <person name="Lipzen A."/>
            <person name="Chen C."/>
            <person name="Yan M."/>
            <person name="Daum C."/>
            <person name="Ng V."/>
            <person name="Clum A."/>
            <person name="Steindorff A."/>
            <person name="Ohm R.A."/>
            <person name="Martin F."/>
            <person name="Silar P."/>
            <person name="Natvig D.O."/>
            <person name="Lalanne C."/>
            <person name="Gautier V."/>
            <person name="Ament-Velasquez S.L."/>
            <person name="Kruys A."/>
            <person name="Hutchinson M.I."/>
            <person name="Powell A.J."/>
            <person name="Barry K."/>
            <person name="Miller A.N."/>
            <person name="Grigoriev I.V."/>
            <person name="Debuchy R."/>
            <person name="Gladieux P."/>
            <person name="Hiltunen Thoren M."/>
            <person name="Johannesson H."/>
        </authorList>
    </citation>
    <scope>NUCLEOTIDE SEQUENCE</scope>
    <source>
        <strain evidence="3">PSN309</strain>
    </source>
</reference>
<feature type="compositionally biased region" description="Acidic residues" evidence="1">
    <location>
        <begin position="516"/>
        <end position="530"/>
    </location>
</feature>
<accession>A0AAN6WP89</accession>
<feature type="region of interest" description="Disordered" evidence="1">
    <location>
        <begin position="1108"/>
        <end position="1127"/>
    </location>
</feature>
<dbReference type="InterPro" id="IPR055781">
    <property type="entry name" value="DUF7357"/>
</dbReference>
<feature type="compositionally biased region" description="Acidic residues" evidence="1">
    <location>
        <begin position="402"/>
        <end position="419"/>
    </location>
</feature>
<feature type="compositionally biased region" description="Acidic residues" evidence="1">
    <location>
        <begin position="452"/>
        <end position="476"/>
    </location>
</feature>
<dbReference type="Proteomes" id="UP001302126">
    <property type="component" value="Unassembled WGS sequence"/>
</dbReference>
<feature type="compositionally biased region" description="Acidic residues" evidence="1">
    <location>
        <begin position="148"/>
        <end position="159"/>
    </location>
</feature>